<gene>
    <name evidence="5" type="ORF">JCGZ_10371</name>
</gene>
<evidence type="ECO:0000256" key="2">
    <source>
        <dbReference type="ARBA" id="ARBA00022771"/>
    </source>
</evidence>
<dbReference type="KEGG" id="jcu:105636465"/>
<evidence type="ECO:0000256" key="3">
    <source>
        <dbReference type="ARBA" id="ARBA00022833"/>
    </source>
</evidence>
<keyword evidence="6" id="KW-1185">Reference proteome</keyword>
<feature type="region of interest" description="Disordered" evidence="4">
    <location>
        <begin position="162"/>
        <end position="313"/>
    </location>
</feature>
<evidence type="ECO:0000313" key="6">
    <source>
        <dbReference type="Proteomes" id="UP000027138"/>
    </source>
</evidence>
<feature type="compositionally biased region" description="Basic and acidic residues" evidence="4">
    <location>
        <begin position="206"/>
        <end position="238"/>
    </location>
</feature>
<name>A0A067KGZ3_JATCU</name>
<keyword evidence="3" id="KW-0862">Zinc</keyword>
<accession>A0A067KGZ3</accession>
<reference evidence="5 6" key="1">
    <citation type="journal article" date="2014" name="PLoS ONE">
        <title>Global Analysis of Gene Expression Profiles in Physic Nut (Jatropha curcas L.) Seedlings Exposed to Salt Stress.</title>
        <authorList>
            <person name="Zhang L."/>
            <person name="Zhang C."/>
            <person name="Wu P."/>
            <person name="Chen Y."/>
            <person name="Li M."/>
            <person name="Jiang H."/>
            <person name="Wu G."/>
        </authorList>
    </citation>
    <scope>NUCLEOTIDE SEQUENCE [LARGE SCALE GENOMIC DNA]</scope>
    <source>
        <strain evidence="6">cv. GZQX0401</strain>
        <tissue evidence="5">Young leaves</tissue>
    </source>
</reference>
<feature type="compositionally biased region" description="Basic residues" evidence="4">
    <location>
        <begin position="239"/>
        <end position="254"/>
    </location>
</feature>
<sequence length="313" mass="35030">MSATAGRVLMPANNGVRSSADLQTHCIWQNVIGYEPYAPVKDDSKSSSQHGSSNVEPTSVNACANFQGLLALAHITNSNPDEACGACRKGNCVGYLGLQCRNFLSVGDPEVVQAAVLSVWEKIKENGKIMVIRNDATEEVEDKIDTTDFEVDSDIEGILARRSGKKSSLKARSSRKDKNSNEVLLDSNSGERKKRGRSKKRRSEKRRTNDSEDEGERKRRETRGKRDESSEEKSEQQQHTRKSRKEKRGRRSHRYSNESDSDGSDDSGLRHSQRSRKPTLTSNSNVCVSNEPRVGRAAKRSEKRSKNHHEEIE</sequence>
<dbReference type="OrthoDB" id="31154at2759"/>
<keyword evidence="2" id="KW-0863">Zinc-finger</keyword>
<dbReference type="Proteomes" id="UP000027138">
    <property type="component" value="Unassembled WGS sequence"/>
</dbReference>
<feature type="compositionally biased region" description="Basic residues" evidence="4">
    <location>
        <begin position="162"/>
        <end position="173"/>
    </location>
</feature>
<feature type="compositionally biased region" description="Basic residues" evidence="4">
    <location>
        <begin position="296"/>
        <end position="307"/>
    </location>
</feature>
<feature type="compositionally biased region" description="Basic residues" evidence="4">
    <location>
        <begin position="192"/>
        <end position="205"/>
    </location>
</feature>
<dbReference type="EMBL" id="KK914488">
    <property type="protein sequence ID" value="KDP35387.1"/>
    <property type="molecule type" value="Genomic_DNA"/>
</dbReference>
<evidence type="ECO:0000256" key="4">
    <source>
        <dbReference type="SAM" id="MobiDB-lite"/>
    </source>
</evidence>
<feature type="compositionally biased region" description="Polar residues" evidence="4">
    <location>
        <begin position="278"/>
        <end position="288"/>
    </location>
</feature>
<proteinExistence type="predicted"/>
<evidence type="ECO:0000256" key="1">
    <source>
        <dbReference type="ARBA" id="ARBA00022723"/>
    </source>
</evidence>
<keyword evidence="1" id="KW-0479">Metal-binding</keyword>
<protein>
    <submittedName>
        <fullName evidence="5">Uncharacterized protein</fullName>
    </submittedName>
</protein>
<dbReference type="PANTHER" id="PTHR31437:SF1">
    <property type="entry name" value="PROTEIN SREK1IP1"/>
    <property type="match status" value="1"/>
</dbReference>
<dbReference type="GO" id="GO:0008270">
    <property type="term" value="F:zinc ion binding"/>
    <property type="evidence" value="ECO:0007669"/>
    <property type="project" value="UniProtKB-KW"/>
</dbReference>
<dbReference type="AlphaFoldDB" id="A0A067KGZ3"/>
<evidence type="ECO:0000313" key="5">
    <source>
        <dbReference type="EMBL" id="KDP35387.1"/>
    </source>
</evidence>
<organism evidence="5 6">
    <name type="scientific">Jatropha curcas</name>
    <name type="common">Barbados nut</name>
    <dbReference type="NCBI Taxonomy" id="180498"/>
    <lineage>
        <taxon>Eukaryota</taxon>
        <taxon>Viridiplantae</taxon>
        <taxon>Streptophyta</taxon>
        <taxon>Embryophyta</taxon>
        <taxon>Tracheophyta</taxon>
        <taxon>Spermatophyta</taxon>
        <taxon>Magnoliopsida</taxon>
        <taxon>eudicotyledons</taxon>
        <taxon>Gunneridae</taxon>
        <taxon>Pentapetalae</taxon>
        <taxon>rosids</taxon>
        <taxon>fabids</taxon>
        <taxon>Malpighiales</taxon>
        <taxon>Euphorbiaceae</taxon>
        <taxon>Crotonoideae</taxon>
        <taxon>Jatropheae</taxon>
        <taxon>Jatropha</taxon>
    </lineage>
</organism>
<dbReference type="PANTHER" id="PTHR31437">
    <property type="entry name" value="SREK1IP1 FAMILY MEMBER"/>
    <property type="match status" value="1"/>
</dbReference>